<keyword evidence="2" id="KW-1185">Reference proteome</keyword>
<evidence type="ECO:0000313" key="2">
    <source>
        <dbReference type="Proteomes" id="UP000050525"/>
    </source>
</evidence>
<comment type="caution">
    <text evidence="1">The sequence shown here is derived from an EMBL/GenBank/DDBJ whole genome shotgun (WGS) entry which is preliminary data.</text>
</comment>
<reference evidence="1 2" key="1">
    <citation type="journal article" date="2012" name="Genome Biol.">
        <title>Sequencing three crocodilian genomes to illuminate the evolution of archosaurs and amniotes.</title>
        <authorList>
            <person name="St John J.A."/>
            <person name="Braun E.L."/>
            <person name="Isberg S.R."/>
            <person name="Miles L.G."/>
            <person name="Chong A.Y."/>
            <person name="Gongora J."/>
            <person name="Dalzell P."/>
            <person name="Moran C."/>
            <person name="Bed'hom B."/>
            <person name="Abzhanov A."/>
            <person name="Burgess S.C."/>
            <person name="Cooksey A.M."/>
            <person name="Castoe T.A."/>
            <person name="Crawford N.G."/>
            <person name="Densmore L.D."/>
            <person name="Drew J.C."/>
            <person name="Edwards S.V."/>
            <person name="Faircloth B.C."/>
            <person name="Fujita M.K."/>
            <person name="Greenwold M.J."/>
            <person name="Hoffmann F.G."/>
            <person name="Howard J.M."/>
            <person name="Iguchi T."/>
            <person name="Janes D.E."/>
            <person name="Khan S.Y."/>
            <person name="Kohno S."/>
            <person name="de Koning A.J."/>
            <person name="Lance S.L."/>
            <person name="McCarthy F.M."/>
            <person name="McCormack J.E."/>
            <person name="Merchant M.E."/>
            <person name="Peterson D.G."/>
            <person name="Pollock D.D."/>
            <person name="Pourmand N."/>
            <person name="Raney B.J."/>
            <person name="Roessler K.A."/>
            <person name="Sanford J.R."/>
            <person name="Sawyer R.H."/>
            <person name="Schmidt C.J."/>
            <person name="Triplett E.W."/>
            <person name="Tuberville T.D."/>
            <person name="Venegas-Anaya M."/>
            <person name="Howard J.T."/>
            <person name="Jarvis E.D."/>
            <person name="Guillette L.J.Jr."/>
            <person name="Glenn T.C."/>
            <person name="Green R.E."/>
            <person name="Ray D.A."/>
        </authorList>
    </citation>
    <scope>NUCLEOTIDE SEQUENCE [LARGE SCALE GENOMIC DNA]</scope>
    <source>
        <strain evidence="1">KSC_2009_1</strain>
    </source>
</reference>
<gene>
    <name evidence="1" type="ORF">Y1Q_0011762</name>
</gene>
<protein>
    <submittedName>
        <fullName evidence="1">Uncharacterized protein</fullName>
    </submittedName>
</protein>
<evidence type="ECO:0000313" key="1">
    <source>
        <dbReference type="EMBL" id="KYO18203.1"/>
    </source>
</evidence>
<dbReference type="AlphaFoldDB" id="A0A151M117"/>
<name>A0A151M117_ALLMI</name>
<dbReference type="EMBL" id="AKHW03006853">
    <property type="protein sequence ID" value="KYO18203.1"/>
    <property type="molecule type" value="Genomic_DNA"/>
</dbReference>
<organism evidence="1 2">
    <name type="scientific">Alligator mississippiensis</name>
    <name type="common">American alligator</name>
    <dbReference type="NCBI Taxonomy" id="8496"/>
    <lineage>
        <taxon>Eukaryota</taxon>
        <taxon>Metazoa</taxon>
        <taxon>Chordata</taxon>
        <taxon>Craniata</taxon>
        <taxon>Vertebrata</taxon>
        <taxon>Euteleostomi</taxon>
        <taxon>Archelosauria</taxon>
        <taxon>Archosauria</taxon>
        <taxon>Crocodylia</taxon>
        <taxon>Alligatoridae</taxon>
        <taxon>Alligatorinae</taxon>
        <taxon>Alligator</taxon>
    </lineage>
</organism>
<proteinExistence type="predicted"/>
<sequence>MPVIKLLGKPQMIQAWIAPGSQQMYYAEDRNVKQCPRKQKEASPRSCRLLPIGDAGRAPETFRLHMAGLIARDSWMESSPAPPHPCVRSRNYRVHLKPLENGVTRREERGFRKANFRLTLCALPPQKLVANQPPAWLGSAGGRGGARVAELEYACLRWKLLLQLLLGKRKGKVQFWRGIALQRRGRNLLP</sequence>
<accession>A0A151M117</accession>
<dbReference type="Proteomes" id="UP000050525">
    <property type="component" value="Unassembled WGS sequence"/>
</dbReference>